<dbReference type="RefSeq" id="WP_107865074.1">
    <property type="nucleotide sequence ID" value="NZ_QAON01000004.1"/>
</dbReference>
<evidence type="ECO:0000313" key="2">
    <source>
        <dbReference type="EMBL" id="PTQ90076.1"/>
    </source>
</evidence>
<gene>
    <name evidence="2" type="ORF">C8N29_104115</name>
</gene>
<dbReference type="Proteomes" id="UP000244223">
    <property type="component" value="Unassembled WGS sequence"/>
</dbReference>
<accession>A0A2T5J110</accession>
<reference evidence="2 3" key="1">
    <citation type="submission" date="2018-04" db="EMBL/GenBank/DDBJ databases">
        <title>Genomic Encyclopedia of Archaeal and Bacterial Type Strains, Phase II (KMG-II): from individual species to whole genera.</title>
        <authorList>
            <person name="Goeker M."/>
        </authorList>
    </citation>
    <scope>NUCLEOTIDE SEQUENCE [LARGE SCALE GENOMIC DNA]</scope>
    <source>
        <strain evidence="2 3">DSM 5822</strain>
    </source>
</reference>
<feature type="compositionally biased region" description="Basic and acidic residues" evidence="1">
    <location>
        <begin position="30"/>
        <end position="43"/>
    </location>
</feature>
<evidence type="ECO:0000256" key="1">
    <source>
        <dbReference type="SAM" id="MobiDB-lite"/>
    </source>
</evidence>
<feature type="region of interest" description="Disordered" evidence="1">
    <location>
        <begin position="27"/>
        <end position="62"/>
    </location>
</feature>
<dbReference type="OrthoDB" id="6198916at2"/>
<sequence>MPKRHAVKLQKRPRNWVTLVAIAQKGGAHGKSEKALRRTERQHTQMSAREAFSSREDVLLAA</sequence>
<comment type="caution">
    <text evidence="2">The sequence shown here is derived from an EMBL/GenBank/DDBJ whole genome shotgun (WGS) entry which is preliminary data.</text>
</comment>
<dbReference type="AlphaFoldDB" id="A0A2T5J110"/>
<name>A0A2T5J110_9GAMM</name>
<organism evidence="2 3">
    <name type="scientific">Agitococcus lubricus</name>
    <dbReference type="NCBI Taxonomy" id="1077255"/>
    <lineage>
        <taxon>Bacteria</taxon>
        <taxon>Pseudomonadati</taxon>
        <taxon>Pseudomonadota</taxon>
        <taxon>Gammaproteobacteria</taxon>
        <taxon>Moraxellales</taxon>
        <taxon>Moraxellaceae</taxon>
        <taxon>Agitococcus</taxon>
    </lineage>
</organism>
<feature type="compositionally biased region" description="Basic and acidic residues" evidence="1">
    <location>
        <begin position="52"/>
        <end position="62"/>
    </location>
</feature>
<evidence type="ECO:0000313" key="3">
    <source>
        <dbReference type="Proteomes" id="UP000244223"/>
    </source>
</evidence>
<keyword evidence="3" id="KW-1185">Reference proteome</keyword>
<dbReference type="EMBL" id="QAON01000004">
    <property type="protein sequence ID" value="PTQ90076.1"/>
    <property type="molecule type" value="Genomic_DNA"/>
</dbReference>
<protein>
    <submittedName>
        <fullName evidence="2">Uncharacterized protein</fullName>
    </submittedName>
</protein>
<proteinExistence type="predicted"/>